<dbReference type="Pfam" id="PF11841">
    <property type="entry name" value="ELMO_ARM"/>
    <property type="match status" value="1"/>
</dbReference>
<dbReference type="Proteomes" id="UP000583496">
    <property type="component" value="Unassembled WGS sequence"/>
</dbReference>
<name>A0A7L2T427_POMRU</name>
<dbReference type="GO" id="GO:0048870">
    <property type="term" value="P:cell motility"/>
    <property type="evidence" value="ECO:0007669"/>
    <property type="project" value="TreeGrafter"/>
</dbReference>
<gene>
    <name evidence="2" type="primary">Elmo1</name>
    <name evidence="2" type="ORF">POSRUF_R09453</name>
</gene>
<dbReference type="PANTHER" id="PTHR12771">
    <property type="entry name" value="ENGULFMENT AND CELL MOTILITY"/>
    <property type="match status" value="1"/>
</dbReference>
<comment type="caution">
    <text evidence="2">The sequence shown here is derived from an EMBL/GenBank/DDBJ whole genome shotgun (WGS) entry which is preliminary data.</text>
</comment>
<dbReference type="InterPro" id="IPR050868">
    <property type="entry name" value="ELMO_domain-containing"/>
</dbReference>
<dbReference type="Gene3D" id="1.25.10.10">
    <property type="entry name" value="Leucine-rich Repeat Variant"/>
    <property type="match status" value="1"/>
</dbReference>
<dbReference type="EMBL" id="VYZT01010480">
    <property type="protein sequence ID" value="NXS27735.1"/>
    <property type="molecule type" value="Genomic_DNA"/>
</dbReference>
<proteinExistence type="predicted"/>
<dbReference type="InterPro" id="IPR016024">
    <property type="entry name" value="ARM-type_fold"/>
</dbReference>
<protein>
    <submittedName>
        <fullName evidence="2">ELMO1 protein</fullName>
    </submittedName>
</protein>
<evidence type="ECO:0000259" key="1">
    <source>
        <dbReference type="Pfam" id="PF11841"/>
    </source>
</evidence>
<evidence type="ECO:0000313" key="2">
    <source>
        <dbReference type="EMBL" id="NXS27735.1"/>
    </source>
</evidence>
<dbReference type="GO" id="GO:0005886">
    <property type="term" value="C:plasma membrane"/>
    <property type="evidence" value="ECO:0007669"/>
    <property type="project" value="TreeGrafter"/>
</dbReference>
<keyword evidence="3" id="KW-1185">Reference proteome</keyword>
<feature type="non-terminal residue" evidence="2">
    <location>
        <position position="1"/>
    </location>
</feature>
<dbReference type="FunFam" id="1.25.10.10:FF:000049">
    <property type="entry name" value="Engulfment and cell motility 1 (Ced-12 homolog)"/>
    <property type="match status" value="1"/>
</dbReference>
<feature type="non-terminal residue" evidence="2">
    <location>
        <position position="375"/>
    </location>
</feature>
<dbReference type="OrthoDB" id="28413at2759"/>
<dbReference type="InterPro" id="IPR011989">
    <property type="entry name" value="ARM-like"/>
</dbReference>
<sequence length="375" mass="42603">CPVVLAPKNSSVAMPPPADIVKVAIEWPGVFPKLMEIDQKKPLSSIIKEVCDGWSLANHDQFALQHADSSNFYITEKNRNEIKNGAILRLTTSPAQNAQQLHERIQSSSMDAKLEALKDLANYSRDITFAQEFINLDGISLLTQMVESGTERYQKLQKIMKPCFGDMLSFTLTAFVELMDHGIVSWDTFSVAFIKKIASYVNKFASDISILQRSLAILESMVLNSHDLYQKVAQEITIGQLIPHLQGTDQEIQTYTIAVINALFLKAPDDKRQEMANILAQKQLRSIILTHVIRAQRAINNEMAHQLYVLQVLTFNLLEDRMMTKMDPQDQAQRDIIFELRRIAFDAESEPNNSSGSMEKRKSMYTRDYKKLGFI</sequence>
<dbReference type="GO" id="GO:0032045">
    <property type="term" value="C:guanyl-nucleotide exchange factor complex"/>
    <property type="evidence" value="ECO:0007669"/>
    <property type="project" value="TreeGrafter"/>
</dbReference>
<accession>A0A7L2T427</accession>
<dbReference type="PANTHER" id="PTHR12771:SF23">
    <property type="entry name" value="ENGULFMENT AND CELL MOTILITY PROTEIN 1"/>
    <property type="match status" value="1"/>
</dbReference>
<evidence type="ECO:0000313" key="3">
    <source>
        <dbReference type="Proteomes" id="UP000583496"/>
    </source>
</evidence>
<reference evidence="2 3" key="1">
    <citation type="submission" date="2019-09" db="EMBL/GenBank/DDBJ databases">
        <title>Bird 10,000 Genomes (B10K) Project - Family phase.</title>
        <authorList>
            <person name="Zhang G."/>
        </authorList>
    </citation>
    <scope>NUCLEOTIDE SEQUENCE [LARGE SCALE GENOMIC DNA]</scope>
    <source>
        <strain evidence="2">B10K-DU-002-71</strain>
        <tissue evidence="2">Muscle</tissue>
    </source>
</reference>
<dbReference type="SUPFAM" id="SSF48371">
    <property type="entry name" value="ARM repeat"/>
    <property type="match status" value="1"/>
</dbReference>
<dbReference type="AlphaFoldDB" id="A0A7L2T427"/>
<dbReference type="GO" id="GO:0007015">
    <property type="term" value="P:actin filament organization"/>
    <property type="evidence" value="ECO:0007669"/>
    <property type="project" value="TreeGrafter"/>
</dbReference>
<organism evidence="2 3">
    <name type="scientific">Pomatostomus ruficeps</name>
    <name type="common">Chestnut-crowned babbler</name>
    <dbReference type="NCBI Taxonomy" id="9176"/>
    <lineage>
        <taxon>Eukaryota</taxon>
        <taxon>Metazoa</taxon>
        <taxon>Chordata</taxon>
        <taxon>Craniata</taxon>
        <taxon>Vertebrata</taxon>
        <taxon>Euteleostomi</taxon>
        <taxon>Archelosauria</taxon>
        <taxon>Archosauria</taxon>
        <taxon>Dinosauria</taxon>
        <taxon>Saurischia</taxon>
        <taxon>Theropoda</taxon>
        <taxon>Coelurosauria</taxon>
        <taxon>Aves</taxon>
        <taxon>Neognathae</taxon>
        <taxon>Neoaves</taxon>
        <taxon>Telluraves</taxon>
        <taxon>Australaves</taxon>
        <taxon>Passeriformes</taxon>
        <taxon>Sylvioidea</taxon>
        <taxon>Timaliidae</taxon>
        <taxon>Pomatostomus</taxon>
    </lineage>
</organism>
<feature type="domain" description="ELMO armadillo-like helical" evidence="1">
    <location>
        <begin position="128"/>
        <end position="293"/>
    </location>
</feature>
<dbReference type="InterPro" id="IPR024574">
    <property type="entry name" value="ELMO_ARM"/>
</dbReference>